<dbReference type="STRING" id="694427.Palpr_2493"/>
<dbReference type="HOGENOM" id="CLU_098937_0_0_10"/>
<proteinExistence type="predicted"/>
<dbReference type="Proteomes" id="UP000008718">
    <property type="component" value="Chromosome"/>
</dbReference>
<dbReference type="eggNOG" id="ENOG5031GH7">
    <property type="taxonomic scope" value="Bacteria"/>
</dbReference>
<gene>
    <name evidence="3" type="ordered locus">Palpr_2493</name>
</gene>
<protein>
    <recommendedName>
        <fullName evidence="2">Outer membrane protein beta-barrel domain-containing protein</fullName>
    </recommendedName>
</protein>
<feature type="domain" description="Outer membrane protein beta-barrel" evidence="2">
    <location>
        <begin position="24"/>
        <end position="191"/>
    </location>
</feature>
<dbReference type="Pfam" id="PF13568">
    <property type="entry name" value="OMP_b-brl_2"/>
    <property type="match status" value="1"/>
</dbReference>
<evidence type="ECO:0000256" key="1">
    <source>
        <dbReference type="SAM" id="SignalP"/>
    </source>
</evidence>
<dbReference type="KEGG" id="ppn:Palpr_2493"/>
<accession>E4T7D1</accession>
<dbReference type="RefSeq" id="WP_013445994.1">
    <property type="nucleotide sequence ID" value="NC_014734.1"/>
</dbReference>
<reference key="1">
    <citation type="submission" date="2010-11" db="EMBL/GenBank/DDBJ databases">
        <title>The complete genome of Paludibacter propionicigenes DSM 17365.</title>
        <authorList>
            <consortium name="US DOE Joint Genome Institute (JGI-PGF)"/>
            <person name="Lucas S."/>
            <person name="Copeland A."/>
            <person name="Lapidus A."/>
            <person name="Bruce D."/>
            <person name="Goodwin L."/>
            <person name="Pitluck S."/>
            <person name="Kyrpides N."/>
            <person name="Mavromatis K."/>
            <person name="Ivanova N."/>
            <person name="Munk A.C."/>
            <person name="Brettin T."/>
            <person name="Detter J.C."/>
            <person name="Han C."/>
            <person name="Tapia R."/>
            <person name="Land M."/>
            <person name="Hauser L."/>
            <person name="Markowitz V."/>
            <person name="Cheng J.-F."/>
            <person name="Hugenholtz P."/>
            <person name="Woyke T."/>
            <person name="Wu D."/>
            <person name="Gronow S."/>
            <person name="Wellnitz S."/>
            <person name="Brambilla E."/>
            <person name="Klenk H.-P."/>
            <person name="Eisen J.A."/>
        </authorList>
    </citation>
    <scope>NUCLEOTIDE SEQUENCE</scope>
    <source>
        <strain>WB4</strain>
    </source>
</reference>
<evidence type="ECO:0000313" key="3">
    <source>
        <dbReference type="EMBL" id="ADQ80625.1"/>
    </source>
</evidence>
<organism evidence="3 4">
    <name type="scientific">Paludibacter propionicigenes (strain DSM 17365 / JCM 13257 / WB4)</name>
    <dbReference type="NCBI Taxonomy" id="694427"/>
    <lineage>
        <taxon>Bacteria</taxon>
        <taxon>Pseudomonadati</taxon>
        <taxon>Bacteroidota</taxon>
        <taxon>Bacteroidia</taxon>
        <taxon>Bacteroidales</taxon>
        <taxon>Paludibacteraceae</taxon>
        <taxon>Paludibacter</taxon>
    </lineage>
</organism>
<evidence type="ECO:0000259" key="2">
    <source>
        <dbReference type="Pfam" id="PF13568"/>
    </source>
</evidence>
<dbReference type="EMBL" id="CP002345">
    <property type="protein sequence ID" value="ADQ80625.1"/>
    <property type="molecule type" value="Genomic_DNA"/>
</dbReference>
<sequence length="223" mass="24420">MKKIIIASVLLLSVTFTYAQVNFGIKASYNSSLSMNNLSSVTSGSYNLNSVNSELSNGFQAGVFARFGFNKLYFQPEFLYNMGKKTDKISFQANSNSSVVTTFNKNVTVSTLDVPLLLGYKLLDLKVVNLRAFAGPKLRFNAGSSLDYSNLTTGGSVTQDQLEKDIKAAQLGLEAGVGVDVLMFTLDARLNLIKDMYQTKLNSTTIDNIRANTFVISLGWKLL</sequence>
<evidence type="ECO:0000313" key="4">
    <source>
        <dbReference type="Proteomes" id="UP000008718"/>
    </source>
</evidence>
<dbReference type="InterPro" id="IPR025665">
    <property type="entry name" value="Beta-barrel_OMP_2"/>
</dbReference>
<keyword evidence="4" id="KW-1185">Reference proteome</keyword>
<keyword evidence="1" id="KW-0732">Signal</keyword>
<feature type="chain" id="PRO_5003189150" description="Outer membrane protein beta-barrel domain-containing protein" evidence="1">
    <location>
        <begin position="20"/>
        <end position="223"/>
    </location>
</feature>
<reference evidence="3 4" key="2">
    <citation type="journal article" date="2011" name="Stand. Genomic Sci.">
        <title>Complete genome sequence of Paludibacter propionicigenes type strain (WB4).</title>
        <authorList>
            <person name="Gronow S."/>
            <person name="Munk C."/>
            <person name="Lapidus A."/>
            <person name="Nolan M."/>
            <person name="Lucas S."/>
            <person name="Hammon N."/>
            <person name="Deshpande S."/>
            <person name="Cheng J.F."/>
            <person name="Tapia R."/>
            <person name="Han C."/>
            <person name="Goodwin L."/>
            <person name="Pitluck S."/>
            <person name="Liolios K."/>
            <person name="Ivanova N."/>
            <person name="Mavromatis K."/>
            <person name="Mikhailova N."/>
            <person name="Pati A."/>
            <person name="Chen A."/>
            <person name="Palaniappan K."/>
            <person name="Land M."/>
            <person name="Hauser L."/>
            <person name="Chang Y.J."/>
            <person name="Jeffries C.D."/>
            <person name="Brambilla E."/>
            <person name="Rohde M."/>
            <person name="Goker M."/>
            <person name="Detter J.C."/>
            <person name="Woyke T."/>
            <person name="Bristow J."/>
            <person name="Eisen J.A."/>
            <person name="Markowitz V."/>
            <person name="Hugenholtz P."/>
            <person name="Kyrpides N.C."/>
            <person name="Klenk H.P."/>
        </authorList>
    </citation>
    <scope>NUCLEOTIDE SEQUENCE [LARGE SCALE GENOMIC DNA]</scope>
    <source>
        <strain evidence="4">DSM 17365 / JCM 13257 / WB4</strain>
    </source>
</reference>
<dbReference type="AlphaFoldDB" id="E4T7D1"/>
<name>E4T7D1_PALPW</name>
<feature type="signal peptide" evidence="1">
    <location>
        <begin position="1"/>
        <end position="19"/>
    </location>
</feature>